<protein>
    <recommendedName>
        <fullName evidence="10">E3 ubiquitin-protein ligase PRT1</fullName>
    </recommendedName>
</protein>
<dbReference type="CDD" id="cd02338">
    <property type="entry name" value="ZZ_PCMF_like"/>
    <property type="match status" value="1"/>
</dbReference>
<evidence type="ECO:0000313" key="9">
    <source>
        <dbReference type="Proteomes" id="UP000026961"/>
    </source>
</evidence>
<dbReference type="FunFam" id="3.30.40.10:FF:000489">
    <property type="entry name" value="E3 ubiquitin-protein ligase PRT1"/>
    <property type="match status" value="1"/>
</dbReference>
<feature type="region of interest" description="Disordered" evidence="5">
    <location>
        <begin position="100"/>
        <end position="132"/>
    </location>
</feature>
<feature type="domain" description="RING-type" evidence="6">
    <location>
        <begin position="188"/>
        <end position="228"/>
    </location>
</feature>
<feature type="domain" description="ZZ-type" evidence="7">
    <location>
        <begin position="438"/>
        <end position="502"/>
    </location>
</feature>
<evidence type="ECO:0008006" key="10">
    <source>
        <dbReference type="Google" id="ProtNLM"/>
    </source>
</evidence>
<dbReference type="GO" id="GO:0043161">
    <property type="term" value="P:proteasome-mediated ubiquitin-dependent protein catabolic process"/>
    <property type="evidence" value="ECO:0007669"/>
    <property type="project" value="TreeGrafter"/>
</dbReference>
<feature type="region of interest" description="Disordered" evidence="5">
    <location>
        <begin position="283"/>
        <end position="315"/>
    </location>
</feature>
<evidence type="ECO:0000256" key="5">
    <source>
        <dbReference type="SAM" id="MobiDB-lite"/>
    </source>
</evidence>
<dbReference type="GO" id="GO:0008270">
    <property type="term" value="F:zinc ion binding"/>
    <property type="evidence" value="ECO:0007669"/>
    <property type="project" value="UniProtKB-KW"/>
</dbReference>
<evidence type="ECO:0000256" key="4">
    <source>
        <dbReference type="PROSITE-ProRule" id="PRU00228"/>
    </source>
</evidence>
<dbReference type="Gene3D" id="3.30.40.10">
    <property type="entry name" value="Zinc/RING finger domain, C3HC4 (zinc finger)"/>
    <property type="match status" value="2"/>
</dbReference>
<feature type="region of interest" description="Disordered" evidence="5">
    <location>
        <begin position="144"/>
        <end position="165"/>
    </location>
</feature>
<dbReference type="PROSITE" id="PS50089">
    <property type="entry name" value="ZF_RING_2"/>
    <property type="match status" value="2"/>
</dbReference>
<dbReference type="Gramene" id="OGLUM02G24840.2">
    <property type="protein sequence ID" value="OGLUM02G24840.2"/>
    <property type="gene ID" value="OGLUM02G24840"/>
</dbReference>
<dbReference type="InterPro" id="IPR017907">
    <property type="entry name" value="Znf_RING_CS"/>
</dbReference>
<dbReference type="eggNOG" id="KOG4159">
    <property type="taxonomic scope" value="Eukaryota"/>
</dbReference>
<keyword evidence="3" id="KW-0862">Zinc</keyword>
<dbReference type="AlphaFoldDB" id="A0A0D9YV41"/>
<dbReference type="InterPro" id="IPR000433">
    <property type="entry name" value="Znf_ZZ"/>
</dbReference>
<reference evidence="8" key="2">
    <citation type="submission" date="2018-05" db="EMBL/GenBank/DDBJ databases">
        <title>OgluRS3 (Oryza glumaepatula Reference Sequence Version 3).</title>
        <authorList>
            <person name="Zhang J."/>
            <person name="Kudrna D."/>
            <person name="Lee S."/>
            <person name="Talag J."/>
            <person name="Welchert J."/>
            <person name="Wing R.A."/>
        </authorList>
    </citation>
    <scope>NUCLEOTIDE SEQUENCE [LARGE SCALE GENOMIC DNA]</scope>
</reference>
<keyword evidence="1" id="KW-0479">Metal-binding</keyword>
<keyword evidence="9" id="KW-1185">Reference proteome</keyword>
<reference evidence="8" key="1">
    <citation type="submission" date="2015-04" db="UniProtKB">
        <authorList>
            <consortium name="EnsemblPlants"/>
        </authorList>
    </citation>
    <scope>IDENTIFICATION</scope>
</reference>
<evidence type="ECO:0000256" key="2">
    <source>
        <dbReference type="ARBA" id="ARBA00022771"/>
    </source>
</evidence>
<dbReference type="SUPFAM" id="SSF57850">
    <property type="entry name" value="RING/U-box"/>
    <property type="match status" value="3"/>
</dbReference>
<dbReference type="PANTHER" id="PTHR15898:SF13">
    <property type="entry name" value="BIFUNCTIONAL APOPTOSIS REGULATOR"/>
    <property type="match status" value="1"/>
</dbReference>
<dbReference type="InterPro" id="IPR013083">
    <property type="entry name" value="Znf_RING/FYVE/PHD"/>
</dbReference>
<dbReference type="EnsemblPlants" id="OGLUM02G24840.2">
    <property type="protein sequence ID" value="OGLUM02G24840.2"/>
    <property type="gene ID" value="OGLUM02G24840"/>
</dbReference>
<keyword evidence="2 4" id="KW-0863">Zinc-finger</keyword>
<feature type="compositionally biased region" description="Polar residues" evidence="5">
    <location>
        <begin position="298"/>
        <end position="312"/>
    </location>
</feature>
<dbReference type="FunFam" id="3.30.40.10:FF:000605">
    <property type="entry name" value="E3 ubiquitin-protein ligase PRT1"/>
    <property type="match status" value="1"/>
</dbReference>
<feature type="compositionally biased region" description="Basic and acidic residues" evidence="5">
    <location>
        <begin position="415"/>
        <end position="431"/>
    </location>
</feature>
<dbReference type="GO" id="GO:0061630">
    <property type="term" value="F:ubiquitin protein ligase activity"/>
    <property type="evidence" value="ECO:0007669"/>
    <property type="project" value="TreeGrafter"/>
</dbReference>
<dbReference type="InterPro" id="IPR001841">
    <property type="entry name" value="Znf_RING"/>
</dbReference>
<dbReference type="eggNOG" id="KOG4582">
    <property type="taxonomic scope" value="Eukaryota"/>
</dbReference>
<dbReference type="HOGENOM" id="CLU_039458_0_0_1"/>
<name>A0A0D9YV41_9ORYZ</name>
<feature type="compositionally biased region" description="Polar residues" evidence="5">
    <location>
        <begin position="404"/>
        <end position="414"/>
    </location>
</feature>
<dbReference type="Proteomes" id="UP000026961">
    <property type="component" value="Chromosome 2"/>
</dbReference>
<evidence type="ECO:0000256" key="3">
    <source>
        <dbReference type="ARBA" id="ARBA00022833"/>
    </source>
</evidence>
<dbReference type="SMART" id="SM00184">
    <property type="entry name" value="RING"/>
    <property type="match status" value="2"/>
</dbReference>
<evidence type="ECO:0000259" key="6">
    <source>
        <dbReference type="PROSITE" id="PS50089"/>
    </source>
</evidence>
<dbReference type="PROSITE" id="PS50135">
    <property type="entry name" value="ZF_ZZ_2"/>
    <property type="match status" value="1"/>
</dbReference>
<dbReference type="Pfam" id="PF13445">
    <property type="entry name" value="zf-RING_UBOX"/>
    <property type="match status" value="1"/>
</dbReference>
<evidence type="ECO:0000259" key="7">
    <source>
        <dbReference type="PROSITE" id="PS50135"/>
    </source>
</evidence>
<feature type="domain" description="RING-type" evidence="6">
    <location>
        <begin position="325"/>
        <end position="362"/>
    </location>
</feature>
<dbReference type="Pfam" id="PF00569">
    <property type="entry name" value="ZZ"/>
    <property type="match status" value="1"/>
</dbReference>
<dbReference type="SMART" id="SM00291">
    <property type="entry name" value="ZnF_ZZ"/>
    <property type="match status" value="1"/>
</dbReference>
<dbReference type="Gene3D" id="3.30.60.90">
    <property type="match status" value="1"/>
</dbReference>
<evidence type="ECO:0000313" key="8">
    <source>
        <dbReference type="EnsemblPlants" id="OGLUM02G24840.2"/>
    </source>
</evidence>
<dbReference type="FunFam" id="3.30.60.90:FF:000014">
    <property type="entry name" value="E3 ubiquitin-protein ligase PRT1"/>
    <property type="match status" value="1"/>
</dbReference>
<dbReference type="InterPro" id="IPR043145">
    <property type="entry name" value="Znf_ZZ_sf"/>
</dbReference>
<dbReference type="PANTHER" id="PTHR15898">
    <property type="entry name" value="BIFUNCTIONAL APOPTOSIS REGULATOR"/>
    <property type="match status" value="1"/>
</dbReference>
<proteinExistence type="predicted"/>
<feature type="region of interest" description="Disordered" evidence="5">
    <location>
        <begin position="402"/>
        <end position="431"/>
    </location>
</feature>
<dbReference type="STRING" id="40148.A0A0D9YV41"/>
<dbReference type="InterPro" id="IPR027370">
    <property type="entry name" value="Znf-RING_euk"/>
</dbReference>
<organism evidence="8">
    <name type="scientific">Oryza glumipatula</name>
    <dbReference type="NCBI Taxonomy" id="40148"/>
    <lineage>
        <taxon>Eukaryota</taxon>
        <taxon>Viridiplantae</taxon>
        <taxon>Streptophyta</taxon>
        <taxon>Embryophyta</taxon>
        <taxon>Tracheophyta</taxon>
        <taxon>Spermatophyta</taxon>
        <taxon>Magnoliopsida</taxon>
        <taxon>Liliopsida</taxon>
        <taxon>Poales</taxon>
        <taxon>Poaceae</taxon>
        <taxon>BOP clade</taxon>
        <taxon>Oryzoideae</taxon>
        <taxon>Oryzeae</taxon>
        <taxon>Oryzinae</taxon>
        <taxon>Oryza</taxon>
    </lineage>
</organism>
<accession>A0A0D9YV41</accession>
<dbReference type="PROSITE" id="PS00518">
    <property type="entry name" value="ZF_RING_1"/>
    <property type="match status" value="1"/>
</dbReference>
<evidence type="ECO:0000256" key="1">
    <source>
        <dbReference type="ARBA" id="ARBA00022723"/>
    </source>
</evidence>
<sequence length="552" mass="61021">MRAPCSVLRRRLCRAETAVQAPAGQTGRGPSQATSQACHCDTDTKECLVLVGWRKIIHTARQAGRNRVRKGHGTLFFGPTDGGGGHLLLLLIIRSPLAHGAPPHQPRTPPSRSFDPIRSFASKAPSHPRPRASLLSLSLSRPRRMASEDGCGGGNPPGDAAAAPPVWNAAPAAGAGCGDLEEDLRFQCCVCLELLYKPVVIACGHMSCFWCVHNAMHIIRESHCAVCRQPYKHFPSICQLLHHLLIKLEPVEYKRREKEVLEDEKRVDTYSPQIIEFLNSKSNNCEIDGENRPEESNSRPPQEVTSDGNTINGHPKKVKLEDVSCALCKELLYQPAVLNCGHVYCMSCLSSLDDGALKCQVCGGLHPGDFPNVCLDLDHFIEDYFPAEYDLRREKIKLLKGECNQGSSSGTSCTKEGRGRPTNKEDRAHQDDDLSDVHIGVGCDSCGMYPIRGKRYKCKDCTELIGFDLCEECYNTKSKLPGRFNQHHTPDHRMELDHSALFNRLMRLQGIHEEGPGEIIIEGAFVAPDAVVHIIADDHEEIEDNGEDDHLL</sequence>